<reference evidence="2" key="1">
    <citation type="journal article" date="2023" name="Int. J. Syst. Evol. Microbiol.">
        <title>Methylocystis iwaonis sp. nov., a type II methane-oxidizing bacterium from surface soil of a rice paddy field in Japan, and emended description of the genus Methylocystis (ex Whittenbury et al. 1970) Bowman et al. 1993.</title>
        <authorList>
            <person name="Kaise H."/>
            <person name="Sawadogo J.B."/>
            <person name="Alam M.S."/>
            <person name="Ueno C."/>
            <person name="Dianou D."/>
            <person name="Shinjo R."/>
            <person name="Asakawa S."/>
        </authorList>
    </citation>
    <scope>NUCLEOTIDE SEQUENCE</scope>
    <source>
        <strain evidence="2">LMG27198</strain>
    </source>
</reference>
<dbReference type="RefSeq" id="WP_281802548.1">
    <property type="nucleotide sequence ID" value="NZ_BSEC01000001.1"/>
</dbReference>
<organism evidence="2 3">
    <name type="scientific">Methylocystis echinoides</name>
    <dbReference type="NCBI Taxonomy" id="29468"/>
    <lineage>
        <taxon>Bacteria</taxon>
        <taxon>Pseudomonadati</taxon>
        <taxon>Pseudomonadota</taxon>
        <taxon>Alphaproteobacteria</taxon>
        <taxon>Hyphomicrobiales</taxon>
        <taxon>Methylocystaceae</taxon>
        <taxon>Methylocystis</taxon>
    </lineage>
</organism>
<evidence type="ECO:0008006" key="4">
    <source>
        <dbReference type="Google" id="ProtNLM"/>
    </source>
</evidence>
<name>A0A9W6GU70_9HYPH</name>
<accession>A0A9W6GU70</accession>
<evidence type="ECO:0000313" key="3">
    <source>
        <dbReference type="Proteomes" id="UP001144323"/>
    </source>
</evidence>
<gene>
    <name evidence="2" type="ORF">LMG27198_19870</name>
</gene>
<dbReference type="InterPro" id="IPR048683">
    <property type="entry name" value="Sf6_terminase"/>
</dbReference>
<dbReference type="Gene3D" id="1.10.10.60">
    <property type="entry name" value="Homeodomain-like"/>
    <property type="match status" value="1"/>
</dbReference>
<dbReference type="Pfam" id="PF20901">
    <property type="entry name" value="Sf6_terminase"/>
    <property type="match status" value="1"/>
</dbReference>
<evidence type="ECO:0000313" key="2">
    <source>
        <dbReference type="EMBL" id="GLI92995.1"/>
    </source>
</evidence>
<sequence length="153" mass="17504">MAAERMSFTEEIAEELCERLSEGESMRQICRDDHLPNRRTVERWMAERPDFAASIARAREGQADCLHDDMAEIEGEIRRGELDPQAARVIIWSKQWRASKLAPKKYGDKVQAEMTGKDGGPIETRDLTPLELARRVAFVFAKGEREREGRDNG</sequence>
<proteinExistence type="predicted"/>
<protein>
    <recommendedName>
        <fullName evidence="4">Terminase small subunit protein</fullName>
    </recommendedName>
</protein>
<dbReference type="EMBL" id="BSEC01000001">
    <property type="protein sequence ID" value="GLI92995.1"/>
    <property type="molecule type" value="Genomic_DNA"/>
</dbReference>
<evidence type="ECO:0000256" key="1">
    <source>
        <dbReference type="SAM" id="MobiDB-lite"/>
    </source>
</evidence>
<keyword evidence="3" id="KW-1185">Reference proteome</keyword>
<dbReference type="Proteomes" id="UP001144323">
    <property type="component" value="Unassembled WGS sequence"/>
</dbReference>
<comment type="caution">
    <text evidence="2">The sequence shown here is derived from an EMBL/GenBank/DDBJ whole genome shotgun (WGS) entry which is preliminary data.</text>
</comment>
<feature type="region of interest" description="Disordered" evidence="1">
    <location>
        <begin position="104"/>
        <end position="126"/>
    </location>
</feature>
<dbReference type="AlphaFoldDB" id="A0A9W6GU70"/>